<proteinExistence type="predicted"/>
<evidence type="ECO:0000313" key="1">
    <source>
        <dbReference type="EMBL" id="SVB47241.1"/>
    </source>
</evidence>
<dbReference type="EMBL" id="UINC01043342">
    <property type="protein sequence ID" value="SVB47241.1"/>
    <property type="molecule type" value="Genomic_DNA"/>
</dbReference>
<dbReference type="AlphaFoldDB" id="A0A382EB92"/>
<name>A0A382EB92_9ZZZZ</name>
<gene>
    <name evidence="1" type="ORF">METZ01_LOCUS200095</name>
</gene>
<sequence length="128" mass="14014">MVPGLAATRRLHLDSEAVEIQVDGIPLLANLIVADHSKGLADEPLAIYAAVAVLNQVSRGPPLELRQITRHRSDHLRRAACAYLHLGAPVSLHPPQGVQEFRCSSAYEAHWFPEVLYAPRDSNPEPAD</sequence>
<reference evidence="1" key="1">
    <citation type="submission" date="2018-05" db="EMBL/GenBank/DDBJ databases">
        <authorList>
            <person name="Lanie J.A."/>
            <person name="Ng W.-L."/>
            <person name="Kazmierczak K.M."/>
            <person name="Andrzejewski T.M."/>
            <person name="Davidsen T.M."/>
            <person name="Wayne K.J."/>
            <person name="Tettelin H."/>
            <person name="Glass J.I."/>
            <person name="Rusch D."/>
            <person name="Podicherti R."/>
            <person name="Tsui H.-C.T."/>
            <person name="Winkler M.E."/>
        </authorList>
    </citation>
    <scope>NUCLEOTIDE SEQUENCE</scope>
</reference>
<organism evidence="1">
    <name type="scientific">marine metagenome</name>
    <dbReference type="NCBI Taxonomy" id="408172"/>
    <lineage>
        <taxon>unclassified sequences</taxon>
        <taxon>metagenomes</taxon>
        <taxon>ecological metagenomes</taxon>
    </lineage>
</organism>
<accession>A0A382EB92</accession>
<protein>
    <submittedName>
        <fullName evidence="1">Uncharacterized protein</fullName>
    </submittedName>
</protein>